<keyword evidence="7 20" id="KW-0812">Transmembrane</keyword>
<proteinExistence type="inferred from homology"/>
<dbReference type="SUPFAM" id="SSF69922">
    <property type="entry name" value="Head and neck region of the ectodomain of NDV fusion glycoprotein"/>
    <property type="match status" value="1"/>
</dbReference>
<keyword evidence="10" id="KW-1043">Host membrane</keyword>
<sequence>MGARLGPLAMAPGRYVIIFNLILLHRVVSLDNSRLLQQGIMSATEREIKVYTNSITGSIAVRLIPNLPQEVLKCSAGQIKSYNDTLNRIFTPIKANLERLLATPSMLEDNQNPAPEPRLIGAIIGTAALGLATAAQVTAALALNQAQDNARAILNLKESITKTNEAVLELKDATGQIAIALDKTQRFINDNILPAINNLTCEVAGAKVGVELSLYLTELSTVFGSQITNPALSTLSIQALMSLCGNDFNYLLNLMGAKHSDLGALYEANLINGRIIQYDQASQIMVIQVSVPSISSISGLRLTELFTLSIETPVGEGKAVVPQFVVESGQLLEEIDTQACTLTDTTAYCTIVRTKPLPELVAQCLRGDESRCQYTTGIGMLESRFGVFDGLVIANCKATICRCLAPEMIITQNKGLPLTVISQEICKRILIDGVTLQIEAQVSGSYSRNITVGNSQIAPSGPLDISSELGKVNQSLSNVEDLIDQSNQLLNRVNPNIVNNTAIIVTIVLLVLLVLWCLALTISILYVSKHAVRMIKTVPNPYVMQAKSPGSATQF</sequence>
<name>A0A0D5YAB9_9MONO</name>
<evidence type="ECO:0000256" key="18">
    <source>
        <dbReference type="ARBA" id="ARBA00023288"/>
    </source>
</evidence>
<evidence type="ECO:0000256" key="4">
    <source>
        <dbReference type="ARBA" id="ARBA00022511"/>
    </source>
</evidence>
<evidence type="ECO:0000256" key="16">
    <source>
        <dbReference type="ARBA" id="ARBA00023157"/>
    </source>
</evidence>
<dbReference type="EMBL" id="KP762799">
    <property type="protein sequence ID" value="AKA28291.1"/>
    <property type="molecule type" value="Viral_cRNA"/>
</dbReference>
<keyword evidence="13" id="KW-0175">Coiled coil</keyword>
<evidence type="ECO:0000256" key="6">
    <source>
        <dbReference type="ARBA" id="ARBA00022595"/>
    </source>
</evidence>
<evidence type="ECO:0000313" key="21">
    <source>
        <dbReference type="EMBL" id="AKA28291.1"/>
    </source>
</evidence>
<organism evidence="21 22">
    <name type="scientific">avian paramyxovirus 6</name>
    <dbReference type="NCBI Taxonomy" id="2560316"/>
    <lineage>
        <taxon>Viruses</taxon>
        <taxon>Riboviria</taxon>
        <taxon>Orthornavirae</taxon>
        <taxon>Negarnaviricota</taxon>
        <taxon>Haploviricotina</taxon>
        <taxon>Monjiviricetes</taxon>
        <taxon>Mononegavirales</taxon>
        <taxon>Paramyxoviridae</taxon>
        <taxon>Avulavirinae</taxon>
        <taxon>Metaavulavirus</taxon>
        <taxon>Metaavulavirus calidris</taxon>
        <taxon>Metaavulavirus hongkongense</taxon>
    </lineage>
</organism>
<keyword evidence="15" id="KW-0564">Palmitate</keyword>
<dbReference type="GO" id="GO:0019031">
    <property type="term" value="C:viral envelope"/>
    <property type="evidence" value="ECO:0007669"/>
    <property type="project" value="UniProtKB-KW"/>
</dbReference>
<evidence type="ECO:0000256" key="13">
    <source>
        <dbReference type="ARBA" id="ARBA00023054"/>
    </source>
</evidence>
<keyword evidence="11 20" id="KW-0261">Viral envelope protein</keyword>
<dbReference type="GO" id="GO:0046718">
    <property type="term" value="P:symbiont entry into host cell"/>
    <property type="evidence" value="ECO:0007669"/>
    <property type="project" value="UniProtKB-KW"/>
</dbReference>
<evidence type="ECO:0000256" key="5">
    <source>
        <dbReference type="ARBA" id="ARBA00022521"/>
    </source>
</evidence>
<keyword evidence="12 20" id="KW-1133">Transmembrane helix</keyword>
<reference evidence="21 22" key="1">
    <citation type="journal article" date="2015" name="Genome Announc.">
        <title>Complete Genome Sequence of Avian Paramyxovirus Strain APMV-6/red-crested pochard/Balkhash/5842/2013 from Kazakhstan.</title>
        <authorList>
            <person name="Karamendin K."/>
            <person name="Kydyrmanov A."/>
            <person name="Seidalina A."/>
            <person name="Jenckel M."/>
            <person name="Starick E."/>
            <person name="Grund C."/>
            <person name="Asanova S."/>
            <person name="Khan E."/>
            <person name="Daulbayeva K."/>
            <person name="Kasymbekov Y."/>
            <person name="Zhumatov K."/>
            <person name="Sayatov M."/>
            <person name="Beer M."/>
            <person name="Fereidouni S."/>
        </authorList>
    </citation>
    <scope>NUCLEOTIDE SEQUENCE [LARGE SCALE GENOMIC DNA]</scope>
    <source>
        <strain evidence="21">Red-crested pochard/Balkhash/5842/2013</strain>
    </source>
</reference>
<dbReference type="GO" id="GO:0055036">
    <property type="term" value="C:virion membrane"/>
    <property type="evidence" value="ECO:0007669"/>
    <property type="project" value="UniProtKB-SubCell"/>
</dbReference>
<dbReference type="InterPro" id="IPR000776">
    <property type="entry name" value="Fusion_F0_Paramyxovir"/>
</dbReference>
<evidence type="ECO:0000256" key="11">
    <source>
        <dbReference type="ARBA" id="ARBA00022879"/>
    </source>
</evidence>
<comment type="similarity">
    <text evidence="1 20">Belongs to the paramyxoviruses fusion glycoprotein family.</text>
</comment>
<feature type="transmembrane region" description="Helical" evidence="20">
    <location>
        <begin position="502"/>
        <end position="527"/>
    </location>
</feature>
<evidence type="ECO:0000256" key="9">
    <source>
        <dbReference type="ARBA" id="ARBA00022844"/>
    </source>
</evidence>
<evidence type="ECO:0000256" key="12">
    <source>
        <dbReference type="ARBA" id="ARBA00022989"/>
    </source>
</evidence>
<protein>
    <recommendedName>
        <fullName evidence="2 20">Fusion glycoprotein F0</fullName>
    </recommendedName>
</protein>
<evidence type="ECO:0000256" key="3">
    <source>
        <dbReference type="ARBA" id="ARBA00022506"/>
    </source>
</evidence>
<keyword evidence="6" id="KW-1162">Viral penetration into host cytoplasm</keyword>
<evidence type="ECO:0000256" key="1">
    <source>
        <dbReference type="ARBA" id="ARBA00008211"/>
    </source>
</evidence>
<keyword evidence="19" id="KW-1160">Virus entry into host cell</keyword>
<keyword evidence="4" id="KW-1032">Host cell membrane</keyword>
<keyword evidence="18" id="KW-0449">Lipoprotein</keyword>
<evidence type="ECO:0000256" key="14">
    <source>
        <dbReference type="ARBA" id="ARBA00023136"/>
    </source>
</evidence>
<evidence type="ECO:0000256" key="2">
    <source>
        <dbReference type="ARBA" id="ARBA00016586"/>
    </source>
</evidence>
<dbReference type="Proteomes" id="UP000162324">
    <property type="component" value="Genome"/>
</dbReference>
<evidence type="ECO:0000256" key="17">
    <source>
        <dbReference type="ARBA" id="ARBA00023180"/>
    </source>
</evidence>
<dbReference type="SUPFAM" id="SSF58069">
    <property type="entry name" value="Virus ectodomain"/>
    <property type="match status" value="1"/>
</dbReference>
<evidence type="ECO:0000256" key="10">
    <source>
        <dbReference type="ARBA" id="ARBA00022870"/>
    </source>
</evidence>
<comment type="subcellular location">
    <subcellularLocation>
        <location evidence="20">Virion membrane</location>
        <topology evidence="20">Single-pass type I membrane protein</topology>
    </subcellularLocation>
    <subcellularLocation>
        <location evidence="20">Host cell membrane</location>
        <topology evidence="20">Single-pass membrane protein</topology>
    </subcellularLocation>
</comment>
<keyword evidence="14 20" id="KW-0472">Membrane</keyword>
<keyword evidence="16" id="KW-1015">Disulfide bond</keyword>
<dbReference type="Pfam" id="PF00523">
    <property type="entry name" value="Fusion_gly"/>
    <property type="match status" value="1"/>
</dbReference>
<evidence type="ECO:0000313" key="22">
    <source>
        <dbReference type="Proteomes" id="UP000162324"/>
    </source>
</evidence>
<keyword evidence="9" id="KW-0946">Virion</keyword>
<dbReference type="Gene3D" id="2.40.490.10">
    <property type="entry name" value="Newcastle disease virus like domain"/>
    <property type="match status" value="1"/>
</dbReference>
<evidence type="ECO:0000256" key="20">
    <source>
        <dbReference type="RuleBase" id="RU003705"/>
    </source>
</evidence>
<keyword evidence="5" id="KW-1169">Fusion of virus membrane with host cell membrane</keyword>
<keyword evidence="3" id="KW-1168">Fusion of virus membrane with host membrane</keyword>
<accession>A0A0D5YAB9</accession>
<evidence type="ECO:0000256" key="19">
    <source>
        <dbReference type="ARBA" id="ARBA00023296"/>
    </source>
</evidence>
<evidence type="ECO:0000256" key="8">
    <source>
        <dbReference type="ARBA" id="ARBA00022729"/>
    </source>
</evidence>
<keyword evidence="8" id="KW-0732">Signal</keyword>
<gene>
    <name evidence="21" type="primary">F</name>
</gene>
<dbReference type="GO" id="GO:0020002">
    <property type="term" value="C:host cell plasma membrane"/>
    <property type="evidence" value="ECO:0007669"/>
    <property type="project" value="UniProtKB-SubCell"/>
</dbReference>
<dbReference type="Gene3D" id="6.10.10.110">
    <property type="match status" value="1"/>
</dbReference>
<dbReference type="Gene3D" id="2.60.40.1690">
    <property type="entry name" value="Head and neck region of the ectodomain of NDV fusion glycoprotein"/>
    <property type="match status" value="1"/>
</dbReference>
<dbReference type="GO" id="GO:0019064">
    <property type="term" value="P:fusion of virus membrane with host plasma membrane"/>
    <property type="evidence" value="ECO:0007669"/>
    <property type="project" value="UniProtKB-KW"/>
</dbReference>
<comment type="subunit">
    <text evidence="20">Homotrimer of disulfide-linked F1-F2.</text>
</comment>
<evidence type="ECO:0000256" key="7">
    <source>
        <dbReference type="ARBA" id="ARBA00022692"/>
    </source>
</evidence>
<keyword evidence="17" id="KW-0325">Glycoprotein</keyword>
<dbReference type="Gene3D" id="1.10.287.2480">
    <property type="match status" value="1"/>
</dbReference>
<evidence type="ECO:0000256" key="15">
    <source>
        <dbReference type="ARBA" id="ARBA00023139"/>
    </source>
</evidence>